<evidence type="ECO:0000256" key="7">
    <source>
        <dbReference type="ARBA" id="ARBA00023163"/>
    </source>
</evidence>
<evidence type="ECO:0000256" key="6">
    <source>
        <dbReference type="ARBA" id="ARBA00023125"/>
    </source>
</evidence>
<keyword evidence="3 8" id="KW-0597">Phosphoprotein</keyword>
<dbReference type="AlphaFoldDB" id="A0A927F593"/>
<dbReference type="SMART" id="SM00448">
    <property type="entry name" value="REC"/>
    <property type="match status" value="1"/>
</dbReference>
<dbReference type="PANTHER" id="PTHR43547:SF2">
    <property type="entry name" value="HYBRID SIGNAL TRANSDUCTION HISTIDINE KINASE C"/>
    <property type="match status" value="1"/>
</dbReference>
<dbReference type="RefSeq" id="WP_191615560.1">
    <property type="nucleotide sequence ID" value="NZ_JACYFG010000006.1"/>
</dbReference>
<accession>A0A927F593</accession>
<dbReference type="InterPro" id="IPR004358">
    <property type="entry name" value="Sig_transdc_His_kin-like_C"/>
</dbReference>
<keyword evidence="12" id="KW-1185">Reference proteome</keyword>
<dbReference type="InterPro" id="IPR003661">
    <property type="entry name" value="HisK_dim/P_dom"/>
</dbReference>
<dbReference type="FunFam" id="3.40.50.2300:FF:000001">
    <property type="entry name" value="DNA-binding response regulator PhoB"/>
    <property type="match status" value="1"/>
</dbReference>
<dbReference type="EC" id="2.7.13.3" evidence="2"/>
<dbReference type="SUPFAM" id="SSF47384">
    <property type="entry name" value="Homodimeric domain of signal transducing histidine kinase"/>
    <property type="match status" value="1"/>
</dbReference>
<evidence type="ECO:0000313" key="11">
    <source>
        <dbReference type="EMBL" id="MBD5778417.1"/>
    </source>
</evidence>
<evidence type="ECO:0000259" key="10">
    <source>
        <dbReference type="PROSITE" id="PS50110"/>
    </source>
</evidence>
<dbReference type="PANTHER" id="PTHR43547">
    <property type="entry name" value="TWO-COMPONENT HISTIDINE KINASE"/>
    <property type="match status" value="1"/>
</dbReference>
<evidence type="ECO:0000256" key="2">
    <source>
        <dbReference type="ARBA" id="ARBA00012438"/>
    </source>
</evidence>
<evidence type="ECO:0000256" key="1">
    <source>
        <dbReference type="ARBA" id="ARBA00000085"/>
    </source>
</evidence>
<name>A0A927F593_9BACT</name>
<keyword evidence="11" id="KW-0418">Kinase</keyword>
<dbReference type="Pfam" id="PF02518">
    <property type="entry name" value="HATPase_c"/>
    <property type="match status" value="1"/>
</dbReference>
<dbReference type="PRINTS" id="PR00344">
    <property type="entry name" value="BCTRLSENSOR"/>
</dbReference>
<dbReference type="Pfam" id="PF00072">
    <property type="entry name" value="Response_reg"/>
    <property type="match status" value="1"/>
</dbReference>
<evidence type="ECO:0000256" key="3">
    <source>
        <dbReference type="ARBA" id="ARBA00022553"/>
    </source>
</evidence>
<feature type="domain" description="Histidine kinase" evidence="9">
    <location>
        <begin position="163"/>
        <end position="375"/>
    </location>
</feature>
<feature type="domain" description="Response regulatory" evidence="10">
    <location>
        <begin position="16"/>
        <end position="132"/>
    </location>
</feature>
<dbReference type="GO" id="GO:0003677">
    <property type="term" value="F:DNA binding"/>
    <property type="evidence" value="ECO:0007669"/>
    <property type="project" value="UniProtKB-KW"/>
</dbReference>
<evidence type="ECO:0000256" key="8">
    <source>
        <dbReference type="PROSITE-ProRule" id="PRU00169"/>
    </source>
</evidence>
<dbReference type="InterPro" id="IPR036097">
    <property type="entry name" value="HisK_dim/P_sf"/>
</dbReference>
<dbReference type="EMBL" id="JACYFG010000006">
    <property type="protein sequence ID" value="MBD5778417.1"/>
    <property type="molecule type" value="Genomic_DNA"/>
</dbReference>
<keyword evidence="4" id="KW-0902">Two-component regulatory system</keyword>
<keyword evidence="7" id="KW-0804">Transcription</keyword>
<protein>
    <recommendedName>
        <fullName evidence="2">histidine kinase</fullName>
        <ecNumber evidence="2">2.7.13.3</ecNumber>
    </recommendedName>
</protein>
<comment type="catalytic activity">
    <reaction evidence="1">
        <text>ATP + protein L-histidine = ADP + protein N-phospho-L-histidine.</text>
        <dbReference type="EC" id="2.7.13.3"/>
    </reaction>
</comment>
<dbReference type="GO" id="GO:0000155">
    <property type="term" value="F:phosphorelay sensor kinase activity"/>
    <property type="evidence" value="ECO:0007669"/>
    <property type="project" value="InterPro"/>
</dbReference>
<feature type="modified residue" description="4-aspartylphosphate" evidence="8">
    <location>
        <position position="65"/>
    </location>
</feature>
<keyword evidence="5" id="KW-0805">Transcription regulation</keyword>
<dbReference type="InterPro" id="IPR001789">
    <property type="entry name" value="Sig_transdc_resp-reg_receiver"/>
</dbReference>
<comment type="caution">
    <text evidence="11">The sequence shown here is derived from an EMBL/GenBank/DDBJ whole genome shotgun (WGS) entry which is preliminary data.</text>
</comment>
<dbReference type="InterPro" id="IPR003594">
    <property type="entry name" value="HATPase_dom"/>
</dbReference>
<dbReference type="CDD" id="cd19920">
    <property type="entry name" value="REC_PA4781-like"/>
    <property type="match status" value="1"/>
</dbReference>
<keyword evidence="11" id="KW-0808">Transferase</keyword>
<dbReference type="CDD" id="cd00082">
    <property type="entry name" value="HisKA"/>
    <property type="match status" value="1"/>
</dbReference>
<evidence type="ECO:0000313" key="12">
    <source>
        <dbReference type="Proteomes" id="UP000622317"/>
    </source>
</evidence>
<reference evidence="11" key="1">
    <citation type="submission" date="2020-09" db="EMBL/GenBank/DDBJ databases">
        <title>Pelagicoccus enzymogenes sp. nov. with an EPS production, isolated from marine sediment.</title>
        <authorList>
            <person name="Feng X."/>
        </authorList>
    </citation>
    <scope>NUCLEOTIDE SEQUENCE</scope>
    <source>
        <strain evidence="11">NFK12</strain>
    </source>
</reference>
<dbReference type="SMART" id="SM00387">
    <property type="entry name" value="HATPase_c"/>
    <property type="match status" value="1"/>
</dbReference>
<dbReference type="Gene3D" id="1.10.287.130">
    <property type="match status" value="1"/>
</dbReference>
<keyword evidence="6" id="KW-0238">DNA-binding</keyword>
<proteinExistence type="predicted"/>
<evidence type="ECO:0000256" key="5">
    <source>
        <dbReference type="ARBA" id="ARBA00023015"/>
    </source>
</evidence>
<evidence type="ECO:0000256" key="4">
    <source>
        <dbReference type="ARBA" id="ARBA00023012"/>
    </source>
</evidence>
<dbReference type="InterPro" id="IPR036890">
    <property type="entry name" value="HATPase_C_sf"/>
</dbReference>
<gene>
    <name evidence="11" type="ORF">IEN85_02855</name>
</gene>
<dbReference type="Gene3D" id="3.40.50.2300">
    <property type="match status" value="1"/>
</dbReference>
<evidence type="ECO:0000259" key="9">
    <source>
        <dbReference type="PROSITE" id="PS50109"/>
    </source>
</evidence>
<dbReference type="Proteomes" id="UP000622317">
    <property type="component" value="Unassembled WGS sequence"/>
</dbReference>
<dbReference type="InterPro" id="IPR011006">
    <property type="entry name" value="CheY-like_superfamily"/>
</dbReference>
<dbReference type="SUPFAM" id="SSF52172">
    <property type="entry name" value="CheY-like"/>
    <property type="match status" value="1"/>
</dbReference>
<dbReference type="InterPro" id="IPR005467">
    <property type="entry name" value="His_kinase_dom"/>
</dbReference>
<sequence>MSELSPTQDLPKTKSTVLVVDDEPINIQLLQRKLEWDGITVLTATNGEACLEVAKEERPDLILLDVMMPGMDGFAVCAKLREDKRTKAIPVIFVTAHNSKKGKLEGLEAGAVDYITKPIDLDETIARVRTQLSYLAINKANVELTRRLGESRRSAAIGALTQGIAHNLNNLLGVVMGYLELAKVNYKDPDKVLKNIARVESASNRIVGIIKQLSTVAFTTRLPLHEMGLERLISGSLRRAQEDSNRDYDVEVQNQVGEVFIKTNIEAFEDALSKLVINAWESYGPDFTGERPINLVVTQDEQEIEFSIIDQGRGIDPEVEENMFEPFISTKNTVGVGMGLTVARHAIRTLGGEISILPNDDGQGVTAKFTHPINREES</sequence>
<organism evidence="11 12">
    <name type="scientific">Pelagicoccus enzymogenes</name>
    <dbReference type="NCBI Taxonomy" id="2773457"/>
    <lineage>
        <taxon>Bacteria</taxon>
        <taxon>Pseudomonadati</taxon>
        <taxon>Verrucomicrobiota</taxon>
        <taxon>Opitutia</taxon>
        <taxon>Puniceicoccales</taxon>
        <taxon>Pelagicoccaceae</taxon>
        <taxon>Pelagicoccus</taxon>
    </lineage>
</organism>
<dbReference type="Gene3D" id="3.30.565.10">
    <property type="entry name" value="Histidine kinase-like ATPase, C-terminal domain"/>
    <property type="match status" value="1"/>
</dbReference>
<dbReference type="SUPFAM" id="SSF55874">
    <property type="entry name" value="ATPase domain of HSP90 chaperone/DNA topoisomerase II/histidine kinase"/>
    <property type="match status" value="1"/>
</dbReference>
<dbReference type="PROSITE" id="PS50110">
    <property type="entry name" value="RESPONSE_REGULATORY"/>
    <property type="match status" value="1"/>
</dbReference>
<dbReference type="PROSITE" id="PS50109">
    <property type="entry name" value="HIS_KIN"/>
    <property type="match status" value="1"/>
</dbReference>